<dbReference type="AlphaFoldDB" id="A0A2N5XUE1"/>
<dbReference type="SUPFAM" id="SSF53448">
    <property type="entry name" value="Nucleotide-diphospho-sugar transferases"/>
    <property type="match status" value="1"/>
</dbReference>
<dbReference type="Proteomes" id="UP000234881">
    <property type="component" value="Unassembled WGS sequence"/>
</dbReference>
<dbReference type="GO" id="GO:0008781">
    <property type="term" value="F:N-acylneuraminate cytidylyltransferase activity"/>
    <property type="evidence" value="ECO:0007669"/>
    <property type="project" value="TreeGrafter"/>
</dbReference>
<dbReference type="EMBL" id="PKUQ01000010">
    <property type="protein sequence ID" value="PLW78136.1"/>
    <property type="molecule type" value="Genomic_DNA"/>
</dbReference>
<reference evidence="1 2" key="1">
    <citation type="submission" date="2018-01" db="EMBL/GenBank/DDBJ databases">
        <title>The draft genome sequence of Cohaesibacter sp. H1304.</title>
        <authorList>
            <person name="Wang N.-N."/>
            <person name="Du Z.-J."/>
        </authorList>
    </citation>
    <scope>NUCLEOTIDE SEQUENCE [LARGE SCALE GENOMIC DNA]</scope>
    <source>
        <strain evidence="1 2">H1304</strain>
    </source>
</reference>
<dbReference type="PANTHER" id="PTHR21485:SF6">
    <property type="entry name" value="N-ACYLNEURAMINATE CYTIDYLYLTRANSFERASE-RELATED"/>
    <property type="match status" value="1"/>
</dbReference>
<dbReference type="InterPro" id="IPR050793">
    <property type="entry name" value="CMP-NeuNAc_synthase"/>
</dbReference>
<dbReference type="InterPro" id="IPR029044">
    <property type="entry name" value="Nucleotide-diphossugar_trans"/>
</dbReference>
<dbReference type="RefSeq" id="WP_101532847.1">
    <property type="nucleotide sequence ID" value="NZ_PKUQ01000010.1"/>
</dbReference>
<accession>A0A2N5XUE1</accession>
<dbReference type="OrthoDB" id="9805604at2"/>
<name>A0A2N5XUE1_9HYPH</name>
<evidence type="ECO:0000313" key="2">
    <source>
        <dbReference type="Proteomes" id="UP000234881"/>
    </source>
</evidence>
<keyword evidence="1" id="KW-0548">Nucleotidyltransferase</keyword>
<dbReference type="Pfam" id="PF02348">
    <property type="entry name" value="CTP_transf_3"/>
    <property type="match status" value="1"/>
</dbReference>
<dbReference type="PANTHER" id="PTHR21485">
    <property type="entry name" value="HAD SUPERFAMILY MEMBERS CMAS AND KDSC"/>
    <property type="match status" value="1"/>
</dbReference>
<dbReference type="Gene3D" id="3.90.550.10">
    <property type="entry name" value="Spore Coat Polysaccharide Biosynthesis Protein SpsA, Chain A"/>
    <property type="match status" value="1"/>
</dbReference>
<keyword evidence="1" id="KW-0808">Transferase</keyword>
<keyword evidence="2" id="KW-1185">Reference proteome</keyword>
<dbReference type="InterPro" id="IPR003329">
    <property type="entry name" value="Cytidylyl_trans"/>
</dbReference>
<gene>
    <name evidence="1" type="ORF">C0081_05665</name>
</gene>
<dbReference type="CDD" id="cd02513">
    <property type="entry name" value="CMP-NeuAc_Synthase"/>
    <property type="match status" value="1"/>
</dbReference>
<proteinExistence type="predicted"/>
<organism evidence="1 2">
    <name type="scientific">Cohaesibacter celericrescens</name>
    <dbReference type="NCBI Taxonomy" id="2067669"/>
    <lineage>
        <taxon>Bacteria</taxon>
        <taxon>Pseudomonadati</taxon>
        <taxon>Pseudomonadota</taxon>
        <taxon>Alphaproteobacteria</taxon>
        <taxon>Hyphomicrobiales</taxon>
        <taxon>Cohaesibacteraceae</taxon>
    </lineage>
</organism>
<comment type="caution">
    <text evidence="1">The sequence shown here is derived from an EMBL/GenBank/DDBJ whole genome shotgun (WGS) entry which is preliminary data.</text>
</comment>
<protein>
    <submittedName>
        <fullName evidence="1">Acylneuraminate cytidylyltransferase family protein</fullName>
    </submittedName>
</protein>
<sequence length="240" mass="26626">MKILAIIPARSGSKRIVNKNIKLFSDDALICWSLRFAQAISDFSNIIVSTDSDTIASVAKTEGVDVPWLRPATLSGDTATSIDVVLHALEVEEKEGRHYDYVALLQPTSPIRHKSRWIKALAMIEQSHLDAVIGVSPARHHPYHCFTQNSDLRLSPFIDTDVRKMRTQDLPPAFAVAGNLYLSRVQSVKDHYTFFPEKTGGVICSHPLEMIDLDTAHDWTVGEALAKHYGVGCGNSTFEL</sequence>
<evidence type="ECO:0000313" key="1">
    <source>
        <dbReference type="EMBL" id="PLW78136.1"/>
    </source>
</evidence>